<accession>A0ABX1RQ67</accession>
<keyword evidence="5" id="KW-1185">Reference proteome</keyword>
<evidence type="ECO:0000259" key="3">
    <source>
        <dbReference type="Pfam" id="PF04324"/>
    </source>
</evidence>
<evidence type="ECO:0000256" key="2">
    <source>
        <dbReference type="SAM" id="MobiDB-lite"/>
    </source>
</evidence>
<name>A0ABX1RQ67_9PSEU</name>
<evidence type="ECO:0000313" key="5">
    <source>
        <dbReference type="Proteomes" id="UP001296706"/>
    </source>
</evidence>
<reference evidence="4 5" key="1">
    <citation type="submission" date="2020-04" db="EMBL/GenBank/DDBJ databases">
        <authorList>
            <person name="Klaysubun C."/>
            <person name="Duangmal K."/>
            <person name="Lipun K."/>
        </authorList>
    </citation>
    <scope>NUCLEOTIDE SEQUENCE [LARGE SCALE GENOMIC DNA]</scope>
    <source>
        <strain evidence="4 5">JCM 11839</strain>
    </source>
</reference>
<dbReference type="InterPro" id="IPR007419">
    <property type="entry name" value="BFD-like_2Fe2S-bd_dom"/>
</dbReference>
<organism evidence="4 5">
    <name type="scientific">Pseudonocardia xinjiangensis</name>
    <dbReference type="NCBI Taxonomy" id="75289"/>
    <lineage>
        <taxon>Bacteria</taxon>
        <taxon>Bacillati</taxon>
        <taxon>Actinomycetota</taxon>
        <taxon>Actinomycetes</taxon>
        <taxon>Pseudonocardiales</taxon>
        <taxon>Pseudonocardiaceae</taxon>
        <taxon>Pseudonocardia</taxon>
    </lineage>
</organism>
<dbReference type="PANTHER" id="PTHR42949">
    <property type="entry name" value="ANAEROBIC GLYCEROL-3-PHOSPHATE DEHYDROGENASE SUBUNIT B"/>
    <property type="match status" value="1"/>
</dbReference>
<dbReference type="Proteomes" id="UP001296706">
    <property type="component" value="Unassembled WGS sequence"/>
</dbReference>
<dbReference type="Pfam" id="PF04324">
    <property type="entry name" value="Fer2_BFD"/>
    <property type="match status" value="1"/>
</dbReference>
<dbReference type="InterPro" id="IPR041854">
    <property type="entry name" value="BFD-like_2Fe2S-bd_dom_sf"/>
</dbReference>
<feature type="domain" description="BFD-like [2Fe-2S]-binding" evidence="3">
    <location>
        <begin position="15"/>
        <end position="64"/>
    </location>
</feature>
<feature type="region of interest" description="Disordered" evidence="2">
    <location>
        <begin position="95"/>
        <end position="121"/>
    </location>
</feature>
<keyword evidence="1" id="KW-0560">Oxidoreductase</keyword>
<feature type="compositionally biased region" description="Low complexity" evidence="2">
    <location>
        <begin position="95"/>
        <end position="114"/>
    </location>
</feature>
<evidence type="ECO:0000313" key="4">
    <source>
        <dbReference type="EMBL" id="NMH82532.1"/>
    </source>
</evidence>
<protein>
    <submittedName>
        <fullName evidence="4">FAD/NAD(P)-binding oxidoreductase</fullName>
    </submittedName>
</protein>
<dbReference type="CDD" id="cd19946">
    <property type="entry name" value="GlpA-like_Fer2_BFD-like"/>
    <property type="match status" value="1"/>
</dbReference>
<comment type="caution">
    <text evidence="4">The sequence shown here is derived from an EMBL/GenBank/DDBJ whole genome shotgun (WGS) entry which is preliminary data.</text>
</comment>
<gene>
    <name evidence="4" type="ORF">HF577_36290</name>
</gene>
<proteinExistence type="predicted"/>
<dbReference type="EMBL" id="JAAXKY010000250">
    <property type="protein sequence ID" value="NMH82532.1"/>
    <property type="molecule type" value="Genomic_DNA"/>
</dbReference>
<dbReference type="InterPro" id="IPR051691">
    <property type="entry name" value="Metab_Enz_Cyan_OpOx_G3PDH"/>
</dbReference>
<dbReference type="RefSeq" id="WP_169400525.1">
    <property type="nucleotide sequence ID" value="NZ_JAAXKY010000250.1"/>
</dbReference>
<dbReference type="Gene3D" id="1.10.10.1100">
    <property type="entry name" value="BFD-like [2Fe-2S]-binding domain"/>
    <property type="match status" value="1"/>
</dbReference>
<sequence length="121" mass="12112">VGAGWTGWVGPETQVCRCEEVTAGEVRAAVTDLGATDPRAVKLLARPGMGLCQGRVCGYATAGLVAGACGRAVTEQDLLGLATRPIAQPVTLASVAGGPVSPVSPVSSVSTVSPDDPPEDR</sequence>
<evidence type="ECO:0000256" key="1">
    <source>
        <dbReference type="ARBA" id="ARBA00023002"/>
    </source>
</evidence>
<dbReference type="PANTHER" id="PTHR42949:SF3">
    <property type="entry name" value="ANAEROBIC GLYCEROL-3-PHOSPHATE DEHYDROGENASE SUBUNIT B"/>
    <property type="match status" value="1"/>
</dbReference>
<feature type="non-terminal residue" evidence="4">
    <location>
        <position position="1"/>
    </location>
</feature>